<keyword evidence="9" id="KW-0238">DNA-binding</keyword>
<keyword evidence="5" id="KW-0227">DNA damage</keyword>
<dbReference type="GO" id="GO:0003677">
    <property type="term" value="F:DNA binding"/>
    <property type="evidence" value="ECO:0007669"/>
    <property type="project" value="UniProtKB-KW"/>
</dbReference>
<dbReference type="Proteomes" id="UP000317318">
    <property type="component" value="Chromosome"/>
</dbReference>
<evidence type="ECO:0000313" key="16">
    <source>
        <dbReference type="EMBL" id="QDT37907.1"/>
    </source>
</evidence>
<dbReference type="PANTHER" id="PTHR43152">
    <property type="entry name" value="UVRABC SYSTEM PROTEIN A"/>
    <property type="match status" value="1"/>
</dbReference>
<evidence type="ECO:0000256" key="8">
    <source>
        <dbReference type="ARBA" id="ARBA00022881"/>
    </source>
</evidence>
<evidence type="ECO:0000256" key="14">
    <source>
        <dbReference type="SAM" id="MobiDB-lite"/>
    </source>
</evidence>
<keyword evidence="2" id="KW-0963">Cytoplasm</keyword>
<feature type="region of interest" description="Disordered" evidence="14">
    <location>
        <begin position="618"/>
        <end position="643"/>
    </location>
</feature>
<keyword evidence="8" id="KW-0267">Excision nuclease</keyword>
<evidence type="ECO:0000256" key="5">
    <source>
        <dbReference type="ARBA" id="ARBA00022763"/>
    </source>
</evidence>
<evidence type="ECO:0000256" key="9">
    <source>
        <dbReference type="ARBA" id="ARBA00023125"/>
    </source>
</evidence>
<dbReference type="GO" id="GO:0005737">
    <property type="term" value="C:cytoplasm"/>
    <property type="evidence" value="ECO:0007669"/>
    <property type="project" value="UniProtKB-SubCell"/>
</dbReference>
<protein>
    <recommendedName>
        <fullName evidence="12">UvrABC system protein A</fullName>
    </recommendedName>
    <alternativeName>
        <fullName evidence="13">Excinuclease ABC subunit A</fullName>
    </alternativeName>
</protein>
<organism evidence="16 17">
    <name type="scientific">Stratiformator vulcanicus</name>
    <dbReference type="NCBI Taxonomy" id="2527980"/>
    <lineage>
        <taxon>Bacteria</taxon>
        <taxon>Pseudomonadati</taxon>
        <taxon>Planctomycetota</taxon>
        <taxon>Planctomycetia</taxon>
        <taxon>Planctomycetales</taxon>
        <taxon>Planctomycetaceae</taxon>
        <taxon>Stratiformator</taxon>
    </lineage>
</organism>
<keyword evidence="7" id="KW-0067">ATP-binding</keyword>
<comment type="subcellular location">
    <subcellularLocation>
        <location evidence="1">Cytoplasm</location>
    </subcellularLocation>
</comment>
<evidence type="ECO:0000256" key="11">
    <source>
        <dbReference type="ARBA" id="ARBA00038000"/>
    </source>
</evidence>
<dbReference type="InterPro" id="IPR003593">
    <property type="entry name" value="AAA+_ATPase"/>
</dbReference>
<name>A0A517R1Z3_9PLAN</name>
<dbReference type="InterPro" id="IPR027417">
    <property type="entry name" value="P-loop_NTPase"/>
</dbReference>
<evidence type="ECO:0000256" key="6">
    <source>
        <dbReference type="ARBA" id="ARBA00022769"/>
    </source>
</evidence>
<evidence type="ECO:0000256" key="3">
    <source>
        <dbReference type="ARBA" id="ARBA00022737"/>
    </source>
</evidence>
<dbReference type="EMBL" id="CP036268">
    <property type="protein sequence ID" value="QDT37907.1"/>
    <property type="molecule type" value="Genomic_DNA"/>
</dbReference>
<evidence type="ECO:0000256" key="2">
    <source>
        <dbReference type="ARBA" id="ARBA00022490"/>
    </source>
</evidence>
<evidence type="ECO:0000259" key="15">
    <source>
        <dbReference type="PROSITE" id="PS50893"/>
    </source>
</evidence>
<dbReference type="SUPFAM" id="SSF52540">
    <property type="entry name" value="P-loop containing nucleoside triphosphate hydrolases"/>
    <property type="match status" value="2"/>
</dbReference>
<dbReference type="AlphaFoldDB" id="A0A517R1Z3"/>
<dbReference type="GO" id="GO:0004518">
    <property type="term" value="F:nuclease activity"/>
    <property type="evidence" value="ECO:0007669"/>
    <property type="project" value="UniProtKB-KW"/>
</dbReference>
<gene>
    <name evidence="16" type="primary">uvrA_2</name>
    <name evidence="16" type="ORF">Pan189_22900</name>
</gene>
<evidence type="ECO:0000256" key="4">
    <source>
        <dbReference type="ARBA" id="ARBA00022741"/>
    </source>
</evidence>
<dbReference type="Gene3D" id="3.40.50.300">
    <property type="entry name" value="P-loop containing nucleotide triphosphate hydrolases"/>
    <property type="match status" value="3"/>
</dbReference>
<keyword evidence="6" id="KW-0228">DNA excision</keyword>
<evidence type="ECO:0000256" key="1">
    <source>
        <dbReference type="ARBA" id="ARBA00004496"/>
    </source>
</evidence>
<dbReference type="KEGG" id="svp:Pan189_22900"/>
<dbReference type="SMART" id="SM00382">
    <property type="entry name" value="AAA"/>
    <property type="match status" value="2"/>
</dbReference>
<reference evidence="16 17" key="1">
    <citation type="submission" date="2019-02" db="EMBL/GenBank/DDBJ databases">
        <title>Deep-cultivation of Planctomycetes and their phenomic and genomic characterization uncovers novel biology.</title>
        <authorList>
            <person name="Wiegand S."/>
            <person name="Jogler M."/>
            <person name="Boedeker C."/>
            <person name="Pinto D."/>
            <person name="Vollmers J."/>
            <person name="Rivas-Marin E."/>
            <person name="Kohn T."/>
            <person name="Peeters S.H."/>
            <person name="Heuer A."/>
            <person name="Rast P."/>
            <person name="Oberbeckmann S."/>
            <person name="Bunk B."/>
            <person name="Jeske O."/>
            <person name="Meyerdierks A."/>
            <person name="Storesund J.E."/>
            <person name="Kallscheuer N."/>
            <person name="Luecker S."/>
            <person name="Lage O.M."/>
            <person name="Pohl T."/>
            <person name="Merkel B.J."/>
            <person name="Hornburger P."/>
            <person name="Mueller R.-W."/>
            <person name="Bruemmer F."/>
            <person name="Labrenz M."/>
            <person name="Spormann A.M."/>
            <person name="Op den Camp H."/>
            <person name="Overmann J."/>
            <person name="Amann R."/>
            <person name="Jetten M.S.M."/>
            <person name="Mascher T."/>
            <person name="Medema M.H."/>
            <person name="Devos D.P."/>
            <person name="Kaster A.-K."/>
            <person name="Ovreas L."/>
            <person name="Rohde M."/>
            <person name="Galperin M.Y."/>
            <person name="Jogler C."/>
        </authorList>
    </citation>
    <scope>NUCLEOTIDE SEQUENCE [LARGE SCALE GENOMIC DNA]</scope>
    <source>
        <strain evidence="16 17">Pan189</strain>
    </source>
</reference>
<dbReference type="GO" id="GO:0006281">
    <property type="term" value="P:DNA repair"/>
    <property type="evidence" value="ECO:0007669"/>
    <property type="project" value="UniProtKB-KW"/>
</dbReference>
<dbReference type="OrthoDB" id="9809851at2"/>
<sequence length="919" mass="99509">MIAPQTLSVTRTMRYSSLSTIGTSGDVTKGNAIAAGVDFSDTLSLRNVSTHNLRGIDIEFPLGKLVVVCGVSGSGKSSLVFDTVVAEGARRYWETIATASTAQRPRMPKPRVDFVRGIPPIVAVGQQTRREDRGSTVASLSDILPRLSLLFGRLGIAHDPDGGRPLVTHSIDEIVDALGAFEARTKFLILGPLRRSEDETSTELIERVRRLGFARIRIDGEVIDLAEVEPTNVDDRPAVELVVDRLISKEGIEHRIRDAVRTATDHAGGICIVSHLDSGEFKDTRYLTRPVCEQTGRAYPSLEPRMFRFESPAGACAMCGGTGTIETETIESETTPDLMEKVCPDCDGARLDEFSRHVRLGGLTFHEVMSRPIGQALEWLQQLADDLDNRFRPGSIVAGTASRAIPEIAIRLKGLLRLRLGYLSLGRAVSTLSGGEMHRTRLAGAIGAGFVGTCYVLDEPTSGLHPSDVIQLIDVLKELRDQGNSLIVVEHDRRVVEAADYVIEVGPGAGVNGGRIVFSGGPDDLSRCAESVTARFLGLRLDQSSKADLDAMEPSSIANEPSDFAATLRNCTRNNLKSVSVEFPRGLLTCVTGVSGSGKSTLVMETLVPAIRGALSKDFGGRKERAPKSPSKPQIGSTPDDDAFHEFSADVQTESITRLAVVDRRPVGRSPLSVPATYLGIWDEIRKLFARTREARTAGFRPSRFAFTSKSGRCPACRGRGIRRMRVGGLPDQIRNCETCHGRRFNRQTLAVRYKGCSVGDVLDMRVDDAQAFFESVEPIHKVLDVVVRIGLGYLPLGQSSTSLSGGEAQRLRLARHLTNEMQESFIVLDEPSAGLHPADICRLTDVLLDLRSAGHTVVAIEHDLEMIRRADYVIEVGPGAGDRGGLIVAAGPMATVVGNQDSLTGKLLRDVHHQAATS</sequence>
<evidence type="ECO:0000256" key="10">
    <source>
        <dbReference type="ARBA" id="ARBA00023204"/>
    </source>
</evidence>
<dbReference type="InterPro" id="IPR041102">
    <property type="entry name" value="UvrA_inter"/>
</dbReference>
<keyword evidence="17" id="KW-1185">Reference proteome</keyword>
<dbReference type="PROSITE" id="PS50893">
    <property type="entry name" value="ABC_TRANSPORTER_2"/>
    <property type="match status" value="1"/>
</dbReference>
<dbReference type="Gene3D" id="1.20.1580.10">
    <property type="entry name" value="ABC transporter ATPase like domain"/>
    <property type="match status" value="1"/>
</dbReference>
<comment type="similarity">
    <text evidence="11">Belongs to the ABC transporter superfamily. UvrA family.</text>
</comment>
<dbReference type="InterPro" id="IPR003439">
    <property type="entry name" value="ABC_transporter-like_ATP-bd"/>
</dbReference>
<dbReference type="Pfam" id="PF17760">
    <property type="entry name" value="UvrA_inter"/>
    <property type="match status" value="1"/>
</dbReference>
<evidence type="ECO:0000313" key="17">
    <source>
        <dbReference type="Proteomes" id="UP000317318"/>
    </source>
</evidence>
<evidence type="ECO:0000256" key="13">
    <source>
        <dbReference type="ARBA" id="ARBA00042156"/>
    </source>
</evidence>
<dbReference type="Gene3D" id="3.30.190.20">
    <property type="match status" value="1"/>
</dbReference>
<keyword evidence="3" id="KW-0677">Repeat</keyword>
<evidence type="ECO:0000256" key="7">
    <source>
        <dbReference type="ARBA" id="ARBA00022840"/>
    </source>
</evidence>
<keyword evidence="10" id="KW-0234">DNA repair</keyword>
<keyword evidence="4" id="KW-0547">Nucleotide-binding</keyword>
<proteinExistence type="inferred from homology"/>
<accession>A0A517R1Z3</accession>
<feature type="domain" description="ABC transporter" evidence="15">
    <location>
        <begin position="539"/>
        <end position="904"/>
    </location>
</feature>
<dbReference type="PANTHER" id="PTHR43152:SF3">
    <property type="entry name" value="UVRABC SYSTEM PROTEIN A"/>
    <property type="match status" value="1"/>
</dbReference>
<evidence type="ECO:0000256" key="12">
    <source>
        <dbReference type="ARBA" id="ARBA00039316"/>
    </source>
</evidence>
<dbReference type="GO" id="GO:0016887">
    <property type="term" value="F:ATP hydrolysis activity"/>
    <property type="evidence" value="ECO:0007669"/>
    <property type="project" value="InterPro"/>
</dbReference>
<dbReference type="RefSeq" id="WP_145363985.1">
    <property type="nucleotide sequence ID" value="NZ_CP036268.1"/>
</dbReference>
<dbReference type="GO" id="GO:0005524">
    <property type="term" value="F:ATP binding"/>
    <property type="evidence" value="ECO:0007669"/>
    <property type="project" value="UniProtKB-KW"/>
</dbReference>